<reference evidence="3" key="1">
    <citation type="submission" date="2023-08" db="EMBL/GenBank/DDBJ databases">
        <title>The draft genome of Tsukamurella strandjordii strain 050030.</title>
        <authorList>
            <person name="Zhao F."/>
            <person name="Feng Y."/>
            <person name="Zong Z."/>
        </authorList>
    </citation>
    <scope>NUCLEOTIDE SEQUENCE</scope>
    <source>
        <strain evidence="3">050030</strain>
    </source>
</reference>
<name>A0AA90SK74_9ACTN</name>
<dbReference type="EMBL" id="JAUTIX010000001">
    <property type="protein sequence ID" value="MDP0396772.1"/>
    <property type="molecule type" value="Genomic_DNA"/>
</dbReference>
<dbReference type="AlphaFoldDB" id="A0AA90SK74"/>
<evidence type="ECO:0000313" key="4">
    <source>
        <dbReference type="Proteomes" id="UP001178281"/>
    </source>
</evidence>
<dbReference type="Proteomes" id="UP001178281">
    <property type="component" value="Unassembled WGS sequence"/>
</dbReference>
<dbReference type="RefSeq" id="WP_305110171.1">
    <property type="nucleotide sequence ID" value="NZ_JAUTIX010000001.1"/>
</dbReference>
<dbReference type="Gene3D" id="3.40.960.10">
    <property type="entry name" value="VSR Endonuclease"/>
    <property type="match status" value="1"/>
</dbReference>
<evidence type="ECO:0000256" key="1">
    <source>
        <dbReference type="SAM" id="Phobius"/>
    </source>
</evidence>
<comment type="caution">
    <text evidence="3">The sequence shown here is derived from an EMBL/GenBank/DDBJ whole genome shotgun (WGS) entry which is preliminary data.</text>
</comment>
<keyword evidence="4" id="KW-1185">Reference proteome</keyword>
<organism evidence="3 4">
    <name type="scientific">Tsukamurella strandjordii</name>
    <dbReference type="NCBI Taxonomy" id="147577"/>
    <lineage>
        <taxon>Bacteria</taxon>
        <taxon>Bacillati</taxon>
        <taxon>Actinomycetota</taxon>
        <taxon>Actinomycetes</taxon>
        <taxon>Mycobacteriales</taxon>
        <taxon>Tsukamurellaceae</taxon>
        <taxon>Tsukamurella</taxon>
    </lineage>
</organism>
<keyword evidence="1" id="KW-1133">Transmembrane helix</keyword>
<feature type="domain" description="DUF559" evidence="2">
    <location>
        <begin position="209"/>
        <end position="267"/>
    </location>
</feature>
<feature type="transmembrane region" description="Helical" evidence="1">
    <location>
        <begin position="57"/>
        <end position="80"/>
    </location>
</feature>
<keyword evidence="1" id="KW-0812">Transmembrane</keyword>
<gene>
    <name evidence="3" type="ORF">Q7X28_02420</name>
</gene>
<dbReference type="Pfam" id="PF04480">
    <property type="entry name" value="DUF559"/>
    <property type="match status" value="1"/>
</dbReference>
<accession>A0AA90SK74</accession>
<evidence type="ECO:0000313" key="3">
    <source>
        <dbReference type="EMBL" id="MDP0396772.1"/>
    </source>
</evidence>
<proteinExistence type="predicted"/>
<sequence length="283" mass="31353">MDTLDLIARHADGGVISRRRLLGLGADPVEISRLRHAGAFTVIRPGWYATSTARPQLVAAVRAFATVACVSALAFTPVWVPPDRRVHLRWPAHRVARGAPCRAHRPLATPVRAVDPLPVALQCAANCLAPDYLVAVLDSTLRMPRPYSIGDLRQCFDGAPRRVSALLDALDPMAGSGTESIVRFRLRRAHMGVRTQVQIAHVGRVDLLVGDKLIIECDSRAHHNDEQRRADNRRDRAATLGDYRVLRIDYADVMFDWDAVFAEITAIVRTGRHRGRTRFTNSG</sequence>
<keyword evidence="1" id="KW-0472">Membrane</keyword>
<evidence type="ECO:0000259" key="2">
    <source>
        <dbReference type="Pfam" id="PF04480"/>
    </source>
</evidence>
<dbReference type="InterPro" id="IPR007569">
    <property type="entry name" value="DUF559"/>
</dbReference>
<protein>
    <submittedName>
        <fullName evidence="3">DUF559 domain-containing protein</fullName>
    </submittedName>
</protein>